<reference evidence="3" key="1">
    <citation type="submission" date="2022-06" db="EMBL/GenBank/DDBJ databases">
        <authorList>
            <person name="Lu C.-H."/>
        </authorList>
    </citation>
    <scope>NUCLEOTIDE SEQUENCE</scope>
    <source>
        <strain evidence="3">21MJYT02-11</strain>
    </source>
</reference>
<keyword evidence="4" id="KW-1185">Reference proteome</keyword>
<dbReference type="InterPro" id="IPR012368">
    <property type="entry name" value="OxRdtase_Mopterin-bd_su_IorB"/>
</dbReference>
<dbReference type="SMART" id="SM01008">
    <property type="entry name" value="Ald_Xan_dh_C"/>
    <property type="match status" value="1"/>
</dbReference>
<dbReference type="Proteomes" id="UP001162811">
    <property type="component" value="Unassembled WGS sequence"/>
</dbReference>
<reference evidence="3" key="2">
    <citation type="journal article" date="2023" name="Front. Microbiol.">
        <title>Ralstonia chuxiongensis sp. nov., Ralstonia mojiangensis sp. nov., and Ralstonia soli sp. nov., isolated from tobacco fields, are three novel species in the family Burkholderiaceae.</title>
        <authorList>
            <person name="Lu C.H."/>
            <person name="Zhang Y.Y."/>
            <person name="Jiang N."/>
            <person name="Chen W."/>
            <person name="Shao X."/>
            <person name="Zhao Z.M."/>
            <person name="Lu W.L."/>
            <person name="Hu X."/>
            <person name="Xi Y.X."/>
            <person name="Zou S.Y."/>
            <person name="Wei Q.J."/>
            <person name="Lin Z.L."/>
            <person name="Gong L."/>
            <person name="Gai X.T."/>
            <person name="Zhang L.Q."/>
            <person name="Li J.Y."/>
            <person name="Jin Y."/>
            <person name="Xia Z.Y."/>
        </authorList>
    </citation>
    <scope>NUCLEOTIDE SEQUENCE</scope>
    <source>
        <strain evidence="3">21MJYT02-11</strain>
    </source>
</reference>
<name>A0ABT1ASA9_9RALS</name>
<keyword evidence="1" id="KW-1133">Transmembrane helix</keyword>
<dbReference type="PIRSF" id="PIRSF036389">
    <property type="entry name" value="IOR_B"/>
    <property type="match status" value="1"/>
</dbReference>
<proteinExistence type="predicted"/>
<dbReference type="EMBL" id="JAMXHT010000009">
    <property type="protein sequence ID" value="MCO5401141.1"/>
    <property type="molecule type" value="Genomic_DNA"/>
</dbReference>
<dbReference type="InterPro" id="IPR046867">
    <property type="entry name" value="AldOxase/xan_DH_MoCoBD2"/>
</dbReference>
<dbReference type="PANTHER" id="PTHR47495:SF2">
    <property type="entry name" value="ALDEHYDE DEHYDROGENASE"/>
    <property type="match status" value="1"/>
</dbReference>
<evidence type="ECO:0000259" key="2">
    <source>
        <dbReference type="SMART" id="SM01008"/>
    </source>
</evidence>
<dbReference type="RefSeq" id="WP_252684193.1">
    <property type="nucleotide sequence ID" value="NZ_JAMXHT010000009.1"/>
</dbReference>
<feature type="domain" description="Aldehyde oxidase/xanthine dehydrogenase a/b hammerhead" evidence="2">
    <location>
        <begin position="251"/>
        <end position="335"/>
    </location>
</feature>
<dbReference type="InterPro" id="IPR008274">
    <property type="entry name" value="AldOxase/xan_DH_MoCoBD1"/>
</dbReference>
<dbReference type="InterPro" id="IPR037165">
    <property type="entry name" value="AldOxase/xan_DH_Mopterin-bd_sf"/>
</dbReference>
<organism evidence="3 4">
    <name type="scientific">Ralstonia soli</name>
    <dbReference type="NCBI Taxonomy" id="2953896"/>
    <lineage>
        <taxon>Bacteria</taxon>
        <taxon>Pseudomonadati</taxon>
        <taxon>Pseudomonadota</taxon>
        <taxon>Betaproteobacteria</taxon>
        <taxon>Burkholderiales</taxon>
        <taxon>Burkholderiaceae</taxon>
        <taxon>Ralstonia</taxon>
    </lineage>
</organism>
<dbReference type="Pfam" id="PF20256">
    <property type="entry name" value="MoCoBD_2"/>
    <property type="match status" value="2"/>
</dbReference>
<comment type="caution">
    <text evidence="3">The sequence shown here is derived from an EMBL/GenBank/DDBJ whole genome shotgun (WGS) entry which is preliminary data.</text>
</comment>
<dbReference type="Pfam" id="PF02738">
    <property type="entry name" value="MoCoBD_1"/>
    <property type="match status" value="1"/>
</dbReference>
<dbReference type="InterPro" id="IPR000674">
    <property type="entry name" value="Ald_Oxase/Xan_DH_a/b"/>
</dbReference>
<accession>A0ABT1ASA9</accession>
<gene>
    <name evidence="3" type="ORF">NG900_23310</name>
</gene>
<keyword evidence="1" id="KW-0812">Transmembrane</keyword>
<dbReference type="InterPro" id="IPR006311">
    <property type="entry name" value="TAT_signal"/>
</dbReference>
<evidence type="ECO:0000313" key="3">
    <source>
        <dbReference type="EMBL" id="MCO5401141.1"/>
    </source>
</evidence>
<dbReference type="Gene3D" id="3.90.1170.50">
    <property type="entry name" value="Aldehyde oxidase/xanthine dehydrogenase, a/b hammerhead"/>
    <property type="match status" value="1"/>
</dbReference>
<feature type="transmembrane region" description="Helical" evidence="1">
    <location>
        <begin position="18"/>
        <end position="36"/>
    </location>
</feature>
<dbReference type="InterPro" id="IPR052516">
    <property type="entry name" value="N-heterocyclic_Hydroxylase"/>
</dbReference>
<dbReference type="Gene3D" id="3.30.365.10">
    <property type="entry name" value="Aldehyde oxidase/xanthine dehydrogenase, molybdopterin binding domain"/>
    <property type="match status" value="4"/>
</dbReference>
<dbReference type="PANTHER" id="PTHR47495">
    <property type="entry name" value="ALDEHYDE DEHYDROGENASE"/>
    <property type="match status" value="1"/>
</dbReference>
<dbReference type="SUPFAM" id="SSF56003">
    <property type="entry name" value="Molybdenum cofactor-binding domain"/>
    <property type="match status" value="2"/>
</dbReference>
<sequence>MNANATKPTKVRSGRRRFLLGALGVGGALVVGWGVMPPRSRVGTPSVFPEHSGEIALNGWIKITPEGNVVLAMPRVEMGQGIHTALSMLAAEELDIPLTRVRIDTAPVERIYGNVVAMGIGSLPVHPDSEGKTWARALAWVMSKSAREIGLIITGGSSSVADGWQPVREAAATARAALVEAAAREWNVPAAQVSIHDGQLIGPNGKQAAFGGMAKTAQGISAPSNVTLKPASQYQLIGKPALRNDLASKTDGSARFSIDTRLPGMLYAAVVMCPVFGGKLKTFQSKAALGMPGVRYVVPFEGSAGGAPGVAVVADHYWQARQALATVEPVWDNGPHAGLDSAGIRQQLISALDSDKSGFTYRSMGDGLKAFDSKADGVTVVEAEYTAPYLAHATMEPINCTAQVTKDGVQLWAPTQVATLAQLVAAHAAGVGRDKVHIDIPFIGGGFGRRLESDFIGQAVTIATKTEGKPVQVIWSREEDVRHDFYRPHAIARLKARVENGKVTAIASRSAGQSILAGELDRLAGAPSAGIDRYAAEGLFDLPYEIDHEHIAHLVVDLPIPVGFWRSVGHSYNGFFMEGFLNDVAAAAKLDPLAMRRDLLKAHPRELKVLDTAAQAAGWGPPLPPAADGAPRARGIALHPSFGSVVAQVVEVSLKDGKPRVHRVVCAVDCGTVVNPRIVTQQMESAVIFGLTAALYGRIDIKDGQVVQSNFPDYPALKMAETPIIETHIVPSTAQPTGVGEIGVPPIAPAVAHAVAQLTGKPVRQLPIV</sequence>
<evidence type="ECO:0000313" key="4">
    <source>
        <dbReference type="Proteomes" id="UP001162811"/>
    </source>
</evidence>
<protein>
    <submittedName>
        <fullName evidence="3">Xanthine dehydrogenase family protein molybdopterin-binding subunit</fullName>
    </submittedName>
</protein>
<evidence type="ECO:0000256" key="1">
    <source>
        <dbReference type="SAM" id="Phobius"/>
    </source>
</evidence>
<dbReference type="PROSITE" id="PS51318">
    <property type="entry name" value="TAT"/>
    <property type="match status" value="1"/>
</dbReference>
<keyword evidence="1" id="KW-0472">Membrane</keyword>